<keyword evidence="1" id="KW-0677">Repeat</keyword>
<dbReference type="OMA" id="NTPFHYF"/>
<evidence type="ECO:0000256" key="4">
    <source>
        <dbReference type="SAM" id="MobiDB-lite"/>
    </source>
</evidence>
<dbReference type="PROSITE" id="PS50132">
    <property type="entry name" value="RGS"/>
    <property type="match status" value="1"/>
</dbReference>
<sequence length="599" mass="65945">MNNITQLFGKGDYTDKEELKNDLRNLHKYIKESNVKKVKKMFSSKKGKHLLTATDELDQNALMIAARANNIEMFEIILSFYKSCKIDINMPDKNGYTCLHHFFSMPDLEPKMLLILLDQEDVHVNSTNRDLNTPFHYFCQKFRSNSSVKEVFDRMVAKGANVNATNKNGEAPLHKAIFNNTLAQTMVTLLLENHALVNVTNKNGESCLHYCVRMGRTDLVTILLKFGADRTITKDNQSLYDIAIQENFTKLADLLKDGVDINTVQSNGAATELITLLQNPALREDFRAFLRDELICEENISFWLDIESYKNMKIDSAQRLFKELYRIHDKYIADNSTSEINVPFSIKKDINNLLKSLPPLADLLSECNSANGSSNSLGSGSGSSNNLLGNLPPTNSPLLIGSSSPPLANPSSASTTPTSTLSTTSLSQVVLSTTTPTTTTSSSSSTSSTTTSPTSTTPQSSASSTSTSPLPHLSIESSSTTNESSSSSATSSSTNTTTSTSNQPSSSSAPSSPITNPVYDFHKIQTIYNTAQQHIFMLMATDSLSKYKKRSRKKSEYCVSTSVVFDGVNVVEGDLDVTQHDAYHGKTEPRTRVERVVMN</sequence>
<accession>D3AW57</accession>
<dbReference type="SUPFAM" id="SSF48403">
    <property type="entry name" value="Ankyrin repeat"/>
    <property type="match status" value="1"/>
</dbReference>
<feature type="repeat" description="ANK" evidence="3">
    <location>
        <begin position="203"/>
        <end position="235"/>
    </location>
</feature>
<dbReference type="STRING" id="670386.D3AW57"/>
<dbReference type="GO" id="GO:0005737">
    <property type="term" value="C:cytoplasm"/>
    <property type="evidence" value="ECO:0007669"/>
    <property type="project" value="TreeGrafter"/>
</dbReference>
<evidence type="ECO:0000313" key="7">
    <source>
        <dbReference type="Proteomes" id="UP000001396"/>
    </source>
</evidence>
<dbReference type="InParanoid" id="D3AW57"/>
<dbReference type="InterPro" id="IPR044926">
    <property type="entry name" value="RGS_subdomain_2"/>
</dbReference>
<dbReference type="InterPro" id="IPR036770">
    <property type="entry name" value="Ankyrin_rpt-contain_sf"/>
</dbReference>
<evidence type="ECO:0000259" key="5">
    <source>
        <dbReference type="PROSITE" id="PS50132"/>
    </source>
</evidence>
<dbReference type="PANTHER" id="PTHR24198:SF165">
    <property type="entry name" value="ANKYRIN REPEAT-CONTAINING PROTEIN-RELATED"/>
    <property type="match status" value="1"/>
</dbReference>
<evidence type="ECO:0000256" key="3">
    <source>
        <dbReference type="PROSITE-ProRule" id="PRU00023"/>
    </source>
</evidence>
<dbReference type="EMBL" id="ADBJ01000002">
    <property type="protein sequence ID" value="EFA86530.1"/>
    <property type="molecule type" value="Genomic_DNA"/>
</dbReference>
<dbReference type="RefSeq" id="XP_020438635.1">
    <property type="nucleotide sequence ID" value="XM_020571361.1"/>
</dbReference>
<name>D3AW57_HETP5</name>
<protein>
    <recommendedName>
        <fullName evidence="5">RGS domain-containing protein</fullName>
    </recommendedName>
</protein>
<dbReference type="PROSITE" id="PS50088">
    <property type="entry name" value="ANK_REPEAT"/>
    <property type="match status" value="2"/>
</dbReference>
<keyword evidence="7" id="KW-1185">Reference proteome</keyword>
<feature type="region of interest" description="Disordered" evidence="4">
    <location>
        <begin position="371"/>
        <end position="514"/>
    </location>
</feature>
<dbReference type="CDD" id="cd07440">
    <property type="entry name" value="RGS"/>
    <property type="match status" value="1"/>
</dbReference>
<dbReference type="Proteomes" id="UP000001396">
    <property type="component" value="Unassembled WGS sequence"/>
</dbReference>
<evidence type="ECO:0000256" key="2">
    <source>
        <dbReference type="ARBA" id="ARBA00023043"/>
    </source>
</evidence>
<dbReference type="SMART" id="SM00315">
    <property type="entry name" value="RGS"/>
    <property type="match status" value="1"/>
</dbReference>
<dbReference type="SMART" id="SM00248">
    <property type="entry name" value="ANK"/>
    <property type="match status" value="5"/>
</dbReference>
<feature type="domain" description="RGS" evidence="5">
    <location>
        <begin position="272"/>
        <end position="366"/>
    </location>
</feature>
<comment type="caution">
    <text evidence="6">The sequence shown here is derived from an EMBL/GenBank/DDBJ whole genome shotgun (WGS) entry which is preliminary data.</text>
</comment>
<dbReference type="AlphaFoldDB" id="D3AW57"/>
<evidence type="ECO:0000313" key="6">
    <source>
        <dbReference type="EMBL" id="EFA86530.1"/>
    </source>
</evidence>
<dbReference type="InterPro" id="IPR036305">
    <property type="entry name" value="RGS_sf"/>
</dbReference>
<dbReference type="PROSITE" id="PS50297">
    <property type="entry name" value="ANK_REP_REGION"/>
    <property type="match status" value="2"/>
</dbReference>
<keyword evidence="2 3" id="KW-0040">ANK repeat</keyword>
<dbReference type="InterPro" id="IPR002110">
    <property type="entry name" value="Ankyrin_rpt"/>
</dbReference>
<dbReference type="Gene3D" id="1.25.40.20">
    <property type="entry name" value="Ankyrin repeat-containing domain"/>
    <property type="match status" value="1"/>
</dbReference>
<dbReference type="Pfam" id="PF00615">
    <property type="entry name" value="RGS"/>
    <property type="match status" value="1"/>
</dbReference>
<dbReference type="PANTHER" id="PTHR24198">
    <property type="entry name" value="ANKYRIN REPEAT AND PROTEIN KINASE DOMAIN-CONTAINING PROTEIN"/>
    <property type="match status" value="1"/>
</dbReference>
<reference evidence="6 7" key="1">
    <citation type="journal article" date="2011" name="Genome Res.">
        <title>Phylogeny-wide analysis of social amoeba genomes highlights ancient origins for complex intercellular communication.</title>
        <authorList>
            <person name="Heidel A.J."/>
            <person name="Lawal H.M."/>
            <person name="Felder M."/>
            <person name="Schilde C."/>
            <person name="Helps N.R."/>
            <person name="Tunggal B."/>
            <person name="Rivero F."/>
            <person name="John U."/>
            <person name="Schleicher M."/>
            <person name="Eichinger L."/>
            <person name="Platzer M."/>
            <person name="Noegel A.A."/>
            <person name="Schaap P."/>
            <person name="Gloeckner G."/>
        </authorList>
    </citation>
    <scope>NUCLEOTIDE SEQUENCE [LARGE SCALE GENOMIC DNA]</scope>
    <source>
        <strain evidence="7">ATCC 26659 / Pp 5 / PN500</strain>
    </source>
</reference>
<proteinExistence type="predicted"/>
<dbReference type="GeneID" id="31355860"/>
<dbReference type="Pfam" id="PF12796">
    <property type="entry name" value="Ank_2"/>
    <property type="match status" value="1"/>
</dbReference>
<dbReference type="InterPro" id="IPR016137">
    <property type="entry name" value="RGS"/>
</dbReference>
<dbReference type="Gene3D" id="1.10.167.10">
    <property type="entry name" value="Regulator of G-protein Signalling 4, domain 2"/>
    <property type="match status" value="1"/>
</dbReference>
<gene>
    <name evidence="6" type="ORF">PPL_00326</name>
</gene>
<feature type="repeat" description="ANK" evidence="3">
    <location>
        <begin position="168"/>
        <end position="202"/>
    </location>
</feature>
<dbReference type="SUPFAM" id="SSF48097">
    <property type="entry name" value="Regulator of G-protein signaling, RGS"/>
    <property type="match status" value="1"/>
</dbReference>
<organism evidence="6 7">
    <name type="scientific">Heterostelium pallidum (strain ATCC 26659 / Pp 5 / PN500)</name>
    <name type="common">Cellular slime mold</name>
    <name type="synonym">Polysphondylium pallidum</name>
    <dbReference type="NCBI Taxonomy" id="670386"/>
    <lineage>
        <taxon>Eukaryota</taxon>
        <taxon>Amoebozoa</taxon>
        <taxon>Evosea</taxon>
        <taxon>Eumycetozoa</taxon>
        <taxon>Dictyostelia</taxon>
        <taxon>Acytosteliales</taxon>
        <taxon>Acytosteliaceae</taxon>
        <taxon>Heterostelium</taxon>
    </lineage>
</organism>
<evidence type="ECO:0000256" key="1">
    <source>
        <dbReference type="ARBA" id="ARBA00022737"/>
    </source>
</evidence>